<dbReference type="EMBL" id="LFYR01001785">
    <property type="protein sequence ID" value="KMZ59462.1"/>
    <property type="molecule type" value="Genomic_DNA"/>
</dbReference>
<accession>A0A0K9NTS2</accession>
<proteinExistence type="predicted"/>
<evidence type="ECO:0000313" key="1">
    <source>
        <dbReference type="EMBL" id="KMZ59462.1"/>
    </source>
</evidence>
<keyword evidence="2" id="KW-1185">Reference proteome</keyword>
<dbReference type="AlphaFoldDB" id="A0A0K9NTS2"/>
<dbReference type="Proteomes" id="UP000036987">
    <property type="component" value="Unassembled WGS sequence"/>
</dbReference>
<gene>
    <name evidence="1" type="ORF">ZOSMA_68G00470</name>
</gene>
<evidence type="ECO:0000313" key="2">
    <source>
        <dbReference type="Proteomes" id="UP000036987"/>
    </source>
</evidence>
<sequence length="79" mass="9256">MPVLPNFELTCATLFEEEEGFDFDLYERALDNYGSSRTTPAISILMIARRPLYSHGEEPAKKGLVEVRRKKERRRPQRQ</sequence>
<protein>
    <submittedName>
        <fullName evidence="1">Uncharacterized protein</fullName>
    </submittedName>
</protein>
<name>A0A0K9NTS2_ZOSMR</name>
<comment type="caution">
    <text evidence="1">The sequence shown here is derived from an EMBL/GenBank/DDBJ whole genome shotgun (WGS) entry which is preliminary data.</text>
</comment>
<reference evidence="2" key="1">
    <citation type="journal article" date="2016" name="Nature">
        <title>The genome of the seagrass Zostera marina reveals angiosperm adaptation to the sea.</title>
        <authorList>
            <person name="Olsen J.L."/>
            <person name="Rouze P."/>
            <person name="Verhelst B."/>
            <person name="Lin Y.-C."/>
            <person name="Bayer T."/>
            <person name="Collen J."/>
            <person name="Dattolo E."/>
            <person name="De Paoli E."/>
            <person name="Dittami S."/>
            <person name="Maumus F."/>
            <person name="Michel G."/>
            <person name="Kersting A."/>
            <person name="Lauritano C."/>
            <person name="Lohaus R."/>
            <person name="Toepel M."/>
            <person name="Tonon T."/>
            <person name="Vanneste K."/>
            <person name="Amirebrahimi M."/>
            <person name="Brakel J."/>
            <person name="Bostroem C."/>
            <person name="Chovatia M."/>
            <person name="Grimwood J."/>
            <person name="Jenkins J.W."/>
            <person name="Jueterbock A."/>
            <person name="Mraz A."/>
            <person name="Stam W.T."/>
            <person name="Tice H."/>
            <person name="Bornberg-Bauer E."/>
            <person name="Green P.J."/>
            <person name="Pearson G.A."/>
            <person name="Procaccini G."/>
            <person name="Duarte C.M."/>
            <person name="Schmutz J."/>
            <person name="Reusch T.B.H."/>
            <person name="Van de Peer Y."/>
        </authorList>
    </citation>
    <scope>NUCLEOTIDE SEQUENCE [LARGE SCALE GENOMIC DNA]</scope>
    <source>
        <strain evidence="2">cv. Finnish</strain>
    </source>
</reference>
<organism evidence="1 2">
    <name type="scientific">Zostera marina</name>
    <name type="common">Eelgrass</name>
    <dbReference type="NCBI Taxonomy" id="29655"/>
    <lineage>
        <taxon>Eukaryota</taxon>
        <taxon>Viridiplantae</taxon>
        <taxon>Streptophyta</taxon>
        <taxon>Embryophyta</taxon>
        <taxon>Tracheophyta</taxon>
        <taxon>Spermatophyta</taxon>
        <taxon>Magnoliopsida</taxon>
        <taxon>Liliopsida</taxon>
        <taxon>Zosteraceae</taxon>
        <taxon>Zostera</taxon>
    </lineage>
</organism>